<protein>
    <submittedName>
        <fullName evidence="2">Uncharacterized protein YPO0396</fullName>
    </submittedName>
</protein>
<comment type="caution">
    <text evidence="2">The sequence shown here is derived from an EMBL/GenBank/DDBJ whole genome shotgun (WGS) entry which is preliminary data.</text>
</comment>
<feature type="coiled-coil region" evidence="1">
    <location>
        <begin position="635"/>
        <end position="730"/>
    </location>
</feature>
<dbReference type="Pfam" id="PF13558">
    <property type="entry name" value="SbcC_Walker_B"/>
    <property type="match status" value="1"/>
</dbReference>
<dbReference type="AlphaFoldDB" id="A0A840SI83"/>
<keyword evidence="3" id="KW-1185">Reference proteome</keyword>
<evidence type="ECO:0000256" key="1">
    <source>
        <dbReference type="SAM" id="Coils"/>
    </source>
</evidence>
<gene>
    <name evidence="2" type="ORF">HNP77_002247</name>
</gene>
<accession>A0A840SI83</accession>
<sequence length="1130" mass="131675">MNNEFIFDESEQAGFRLNTLQLYNWGILQNDKIFTFDFDDKSTLLTGRNGSGKTTIVDAIITLLVPKRYRLYNQSSSGNTKDKERDEESYVLGAYGTSSDESSHSGKTKFLRDKNCISIINGIFCNEVTKQNISLMQVRYFSSSELVAYECVTESKLLIEDINSILQKENAKLDRDKKWRQILKNKCGTDFWDSDGFSKYAARFKNLFGLREDSENKALKLFAQIVGMKELGNLNEFIRQKMIEGIDVDGEFENLQSNYEKLIQCENEIAKTKCQLELLKPVVDTGKEIEESEQKKEKLTNDQDTLPAWYSKTAIEILTEEINDKKQEKENLESQNKDIKSQIERLSNDIEVLSNNSGIQIVREKERQIQGKEKEKQDIQNDRNIFERNANVLGLQVPHSDEEFSKFIKDTESCKKKFQDEENELDELKYSVRKRYDDLKENLDACSEELRSLGTRSSNIPLKNIDIRRQIAEDTGLSEKAIPFVGELVQVKEEEKYWNYAIERLLHNLALTILITEQNYQKVTEYVKSHNLNGRVVYLRTDLQLGDFIPESSKDTVLGKIEIKQGHELSSWLCRHIYEKWNYICSDDFPVIAKNDKVISSTGLVKNGIKHEKDDSIKERTNAINVLGWNNLDKRKSLSSQIEEIREELTEIKAQENEIKEKLENLDIKNDCVKKLLEFKSYSEIDTDSITIEIQKLIEEKNRLAKENNVEDIERQIDEKKYERQQLTAQNETILTQIGAIKNEVEGKEKSLSQNKSAWQIFLQDTDETVIKNTIQSFIAEYTIKSVGDITKLEAERTRIHSRIENELKNENKSYAAYIKNLGDYMRNVRSPKEEYKRKFGDWTIQFADLLEGREYLTDWNNCYERLVKDELPKYQTKFKEYLHQNLNADIIRFKNFIDNGNQEIKKAIATLNDNLKKIPYGDNPKTFLQLKIADNRDQKIMEFNRMLKNAIPNAAGYESDDEEEKEFRRIKDFIDFVRENERNRKFILDLRNWHSFAATELKYEDETETHYYSDSNSLSGGEKAKLTYTILASAIAYQFGINESTSRSLRFVIVDEVFSKSDSINAQYAMQLFKQLDLQVMIVTPLDKLNIAEEYISSVHQVQKTGDASRVLSLTMERFRELRAELESK</sequence>
<organism evidence="2 3">
    <name type="scientific">Treponema rectale</name>
    <dbReference type="NCBI Taxonomy" id="744512"/>
    <lineage>
        <taxon>Bacteria</taxon>
        <taxon>Pseudomonadati</taxon>
        <taxon>Spirochaetota</taxon>
        <taxon>Spirochaetia</taxon>
        <taxon>Spirochaetales</taxon>
        <taxon>Treponemataceae</taxon>
        <taxon>Treponema</taxon>
    </lineage>
</organism>
<dbReference type="Gene3D" id="3.40.1140.10">
    <property type="match status" value="1"/>
</dbReference>
<keyword evidence="1" id="KW-0175">Coiled coil</keyword>
<dbReference type="RefSeq" id="WP_184653379.1">
    <property type="nucleotide sequence ID" value="NZ_JACHFR010000004.1"/>
</dbReference>
<evidence type="ECO:0000313" key="2">
    <source>
        <dbReference type="EMBL" id="MBB5219858.1"/>
    </source>
</evidence>
<dbReference type="Gene3D" id="3.40.50.300">
    <property type="entry name" value="P-loop containing nucleotide triphosphate hydrolases"/>
    <property type="match status" value="1"/>
</dbReference>
<proteinExistence type="predicted"/>
<dbReference type="Proteomes" id="UP000578697">
    <property type="component" value="Unassembled WGS sequence"/>
</dbReference>
<evidence type="ECO:0000313" key="3">
    <source>
        <dbReference type="Proteomes" id="UP000578697"/>
    </source>
</evidence>
<dbReference type="InterPro" id="IPR027417">
    <property type="entry name" value="P-loop_NTPase"/>
</dbReference>
<dbReference type="EMBL" id="JACHFR010000004">
    <property type="protein sequence ID" value="MBB5219858.1"/>
    <property type="molecule type" value="Genomic_DNA"/>
</dbReference>
<feature type="coiled-coil region" evidence="1">
    <location>
        <begin position="282"/>
        <end position="389"/>
    </location>
</feature>
<name>A0A840SI83_9SPIR</name>
<dbReference type="Pfam" id="PF13555">
    <property type="entry name" value="AAA_29"/>
    <property type="match status" value="1"/>
</dbReference>
<reference evidence="2 3" key="1">
    <citation type="submission" date="2020-08" db="EMBL/GenBank/DDBJ databases">
        <title>Genomic Encyclopedia of Type Strains, Phase IV (KMG-IV): sequencing the most valuable type-strain genomes for metagenomic binning, comparative biology and taxonomic classification.</title>
        <authorList>
            <person name="Goeker M."/>
        </authorList>
    </citation>
    <scope>NUCLEOTIDE SEQUENCE [LARGE SCALE GENOMIC DNA]</scope>
    <source>
        <strain evidence="2 3">DSM 103679</strain>
    </source>
</reference>
<dbReference type="SUPFAM" id="SSF52540">
    <property type="entry name" value="P-loop containing nucleoside triphosphate hydrolases"/>
    <property type="match status" value="1"/>
</dbReference>